<name>A0A562ULX6_9SPHN</name>
<accession>A0A562ULX6</accession>
<dbReference type="Proteomes" id="UP000320547">
    <property type="component" value="Unassembled WGS sequence"/>
</dbReference>
<dbReference type="EMBL" id="VLLK01000002">
    <property type="protein sequence ID" value="TWJ06624.1"/>
    <property type="molecule type" value="Genomic_DNA"/>
</dbReference>
<keyword evidence="2" id="KW-1185">Reference proteome</keyword>
<proteinExistence type="predicted"/>
<organism evidence="1 2">
    <name type="scientific">Altererythrobacter ishigakiensis</name>
    <dbReference type="NCBI Taxonomy" id="476157"/>
    <lineage>
        <taxon>Bacteria</taxon>
        <taxon>Pseudomonadati</taxon>
        <taxon>Pseudomonadota</taxon>
        <taxon>Alphaproteobacteria</taxon>
        <taxon>Sphingomonadales</taxon>
        <taxon>Erythrobacteraceae</taxon>
        <taxon>Altererythrobacter</taxon>
    </lineage>
</organism>
<comment type="caution">
    <text evidence="1">The sequence shown here is derived from an EMBL/GenBank/DDBJ whole genome shotgun (WGS) entry which is preliminary data.</text>
</comment>
<dbReference type="AlphaFoldDB" id="A0A562ULX6"/>
<protein>
    <submittedName>
        <fullName evidence="1">Uncharacterized protein</fullName>
    </submittedName>
</protein>
<dbReference type="RefSeq" id="WP_144573719.1">
    <property type="nucleotide sequence ID" value="NZ_CP015963.1"/>
</dbReference>
<dbReference type="STRING" id="476157.GCA_001663155_00835"/>
<gene>
    <name evidence="1" type="ORF">JN10_2160</name>
</gene>
<sequence length="191" mass="21370">MSNISNSSRPPAHPEDAPAAVRPERFAWSDDEALLIFSSSSPPMVRRLPLGGSRRGGRGPHILVGGRYDPRIEHVPPALEAARSAPADRFVIIERSYKHFMQCLCQGDHWILEKQEGSEDAHFRAMLSPVEAAAMADGQAGEQEPLMPRIFSPQQQPSYTLTFALVCDAMQRYFKGEPEPHWVGWERIDIP</sequence>
<reference evidence="1 2" key="1">
    <citation type="submission" date="2019-07" db="EMBL/GenBank/DDBJ databases">
        <title>Genomic Encyclopedia of Archaeal and Bacterial Type Strains, Phase II (KMG-II): from individual species to whole genera.</title>
        <authorList>
            <person name="Goeker M."/>
        </authorList>
    </citation>
    <scope>NUCLEOTIDE SEQUENCE [LARGE SCALE GENOMIC DNA]</scope>
    <source>
        <strain evidence="1 2">ATCC BAA-2084</strain>
    </source>
</reference>
<evidence type="ECO:0000313" key="2">
    <source>
        <dbReference type="Proteomes" id="UP000320547"/>
    </source>
</evidence>
<evidence type="ECO:0000313" key="1">
    <source>
        <dbReference type="EMBL" id="TWJ06624.1"/>
    </source>
</evidence>